<dbReference type="EMBL" id="FOXB01000050">
    <property type="protein sequence ID" value="SFP87746.1"/>
    <property type="molecule type" value="Genomic_DNA"/>
</dbReference>
<dbReference type="Pfam" id="PF05573">
    <property type="entry name" value="NosL"/>
    <property type="match status" value="2"/>
</dbReference>
<dbReference type="AlphaFoldDB" id="A0A1I5TZL1"/>
<keyword evidence="1" id="KW-0732">Signal</keyword>
<reference evidence="2 3" key="1">
    <citation type="submission" date="2016-10" db="EMBL/GenBank/DDBJ databases">
        <authorList>
            <person name="de Groot N.N."/>
        </authorList>
    </citation>
    <scope>NUCLEOTIDE SEQUENCE [LARGE SCALE GENOMIC DNA]</scope>
    <source>
        <strain evidence="2 3">EP1-55-1</strain>
    </source>
</reference>
<evidence type="ECO:0000256" key="1">
    <source>
        <dbReference type="SAM" id="SignalP"/>
    </source>
</evidence>
<dbReference type="SUPFAM" id="SSF160387">
    <property type="entry name" value="NosL/MerB-like"/>
    <property type="match status" value="2"/>
</dbReference>
<dbReference type="RefSeq" id="WP_092913961.1">
    <property type="nucleotide sequence ID" value="NZ_FOXB01000050.1"/>
</dbReference>
<sequence length="407" mass="46359">MRKIVVSLVLLLSLSFTLQAANFSKVAEGTPHLIQEGSQKMWCPVCGMNLKMFYKTSHAVVLKDGKKKQYCSIRCLVADWPIIKDKIKEILVVDAKTGELINAKSAYYVVGSKVKGTMSMVSKIAFAKEKDAKAFQQKFGGKISDFNRVFKIASESLNKDSMMVAKKKQMKMYPMGKKIYTKMCKPIDVKGFSHINELKAAIRAEKLCKPMKEKQLQAVALYLWNVKRVNTKRGCNCGMMRQNSSCNCNMNKMNMKGCRSSANMGQVASKMGLTKTDKCPVCGMFVYKYPKWAAFIYYEQDGKSKYLAFDGVKDMMKFYFEPVKWGKYENIKNSIKKILVRDYYTLKPVLAESAWYVVGSNVFGPMGNELIPFKTEEAAKNFMADHKGKKILRFNDITKEIVYKLDE</sequence>
<organism evidence="2 3">
    <name type="scientific">Hydrogenimonas thermophila</name>
    <dbReference type="NCBI Taxonomy" id="223786"/>
    <lineage>
        <taxon>Bacteria</taxon>
        <taxon>Pseudomonadati</taxon>
        <taxon>Campylobacterota</taxon>
        <taxon>Epsilonproteobacteria</taxon>
        <taxon>Campylobacterales</taxon>
        <taxon>Hydrogenimonadaceae</taxon>
        <taxon>Hydrogenimonas</taxon>
    </lineage>
</organism>
<keyword evidence="3" id="KW-1185">Reference proteome</keyword>
<protein>
    <submittedName>
        <fullName evidence="2">Nitrous oxide reductase accessory protein NosL</fullName>
    </submittedName>
</protein>
<dbReference type="Proteomes" id="UP000199227">
    <property type="component" value="Unassembled WGS sequence"/>
</dbReference>
<evidence type="ECO:0000313" key="2">
    <source>
        <dbReference type="EMBL" id="SFP87746.1"/>
    </source>
</evidence>
<name>A0A1I5TZL1_9BACT</name>
<proteinExistence type="predicted"/>
<dbReference type="PANTHER" id="PTHR41247:SF1">
    <property type="entry name" value="HTH-TYPE TRANSCRIPTIONAL REPRESSOR YCNK"/>
    <property type="match status" value="1"/>
</dbReference>
<feature type="signal peptide" evidence="1">
    <location>
        <begin position="1"/>
        <end position="20"/>
    </location>
</feature>
<accession>A0A1I5TZL1</accession>
<dbReference type="Gene3D" id="3.30.70.2050">
    <property type="match status" value="2"/>
</dbReference>
<dbReference type="STRING" id="223786.SAMN05216234_1509"/>
<dbReference type="InterPro" id="IPR008719">
    <property type="entry name" value="N2O_reductase_NosL"/>
</dbReference>
<feature type="chain" id="PRO_5011453665" evidence="1">
    <location>
        <begin position="21"/>
        <end position="407"/>
    </location>
</feature>
<gene>
    <name evidence="2" type="ORF">SAMN05216234_1509</name>
</gene>
<dbReference type="PANTHER" id="PTHR41247">
    <property type="entry name" value="HTH-TYPE TRANSCRIPTIONAL REPRESSOR YCNK"/>
    <property type="match status" value="1"/>
</dbReference>
<dbReference type="OrthoDB" id="982633at2"/>
<evidence type="ECO:0000313" key="3">
    <source>
        <dbReference type="Proteomes" id="UP000199227"/>
    </source>
</evidence>